<dbReference type="Proteomes" id="UP000257143">
    <property type="component" value="Unassembled WGS sequence"/>
</dbReference>
<dbReference type="AlphaFoldDB" id="A0A3D8PP63"/>
<gene>
    <name evidence="1" type="ORF">CWR48_15725</name>
</gene>
<evidence type="ECO:0000313" key="1">
    <source>
        <dbReference type="EMBL" id="RDW17049.1"/>
    </source>
</evidence>
<reference evidence="2" key="1">
    <citation type="submission" date="2017-11" db="EMBL/GenBank/DDBJ databases">
        <authorList>
            <person name="Zhu W."/>
        </authorList>
    </citation>
    <scope>NUCLEOTIDE SEQUENCE [LARGE SCALE GENOMIC DNA]</scope>
    <source>
        <strain evidence="2">CAU 1183</strain>
    </source>
</reference>
<name>A0A3D8PP63_9BACI</name>
<sequence length="100" mass="11311">MFEVNGVSYTLKYNQKKLETIETVAKTSVLGEISKGNGFLPYNVLKYLFSLALIEENTNSVVKQKEAAEMFEKIIEENGLATVNTVIVEKLQEDLGFLFR</sequence>
<evidence type="ECO:0000313" key="2">
    <source>
        <dbReference type="Proteomes" id="UP000257143"/>
    </source>
</evidence>
<accession>A0A3D8PP63</accession>
<proteinExistence type="predicted"/>
<organism evidence="1 2">
    <name type="scientific">Oceanobacillus arenosus</name>
    <dbReference type="NCBI Taxonomy" id="1229153"/>
    <lineage>
        <taxon>Bacteria</taxon>
        <taxon>Bacillati</taxon>
        <taxon>Bacillota</taxon>
        <taxon>Bacilli</taxon>
        <taxon>Bacillales</taxon>
        <taxon>Bacillaceae</taxon>
        <taxon>Oceanobacillus</taxon>
    </lineage>
</organism>
<dbReference type="EMBL" id="PIOC01000023">
    <property type="protein sequence ID" value="RDW17049.1"/>
    <property type="molecule type" value="Genomic_DNA"/>
</dbReference>
<dbReference type="RefSeq" id="WP_115774279.1">
    <property type="nucleotide sequence ID" value="NZ_PIOC01000023.1"/>
</dbReference>
<keyword evidence="2" id="KW-1185">Reference proteome</keyword>
<comment type="caution">
    <text evidence="1">The sequence shown here is derived from an EMBL/GenBank/DDBJ whole genome shotgun (WGS) entry which is preliminary data.</text>
</comment>
<dbReference type="OrthoDB" id="2227441at2"/>
<protein>
    <submittedName>
        <fullName evidence="1">Segregation and condensation protein B</fullName>
    </submittedName>
</protein>